<sequence>MRDKRKYNIVSIAVFCICIFAAVACVSYNSLDKSFNVVNDEKIRNLCGICGAYISDFLMQTFGFISFVIIALFCVWSFLIAIGQTIFLIWLRMLFAVLMIISMCSLVEIFMSYRDFYYEFLPGGYVGYWFYNKYTVKNIIGKVTAGFALFIIALISSYICFFIKDNGKNQTVETLKNIALFPLNVLLFPIHKVMRFFRTVMKYSDIKKDKSKNSSAIFRFIKQIARLMFSKRARSVLKTRKTINEASLNMIANAPNNLISDEAKIPNFLPEKTAKQAIDSVISPSDDISGMNYSPPQLDLLQPPKQNKQDTIDKVQLSKLLVQTLLDFGVIGQVTNVSVGPVVSLFEFKPKAGTKSSRVIGLAEDVARTMQKVSARISVIQGKDAIGVELPNKVKATIYLRELLESNAFAMSDAALPMALGKDIAGNPIVVDMAKMPHLLIAGTTGSGKSVGINAMILSLLYKLSPEDCRMIMIDPKMLELSVYDGIPHLMTPVITDSKKAIMALKWVVAEMENRYKIMSSLGVRNIVNYNTKVEMALKNGTKLTRQIDVGYNRDLGKMETETIVFEPKKMPYIVLIVDEMADLMIVAGKDVEAQIQRLAQMARASGIHIIMATQRPSVDVITGVIKANFPSRISFQVTSKIDSRTILGEQGAEQLLGQGDMLFMQGASKTQRVHGPFVSDSEVEDIVKYLKTNNVSNYIDIVEYDEGADPIMSSGGDEDLGNFATGRESDDDLYKMAIRIVMEDKRTSISYVQRKLRVGYNKAAMLIERMEQDGILSSPDKTGKRIIVKAGGGE</sequence>
<evidence type="ECO:0000256" key="1">
    <source>
        <dbReference type="ARBA" id="ARBA00004651"/>
    </source>
</evidence>
<protein>
    <recommendedName>
        <fullName evidence="3">DNA translocase FtsK</fullName>
    </recommendedName>
</protein>
<evidence type="ECO:0000256" key="12">
    <source>
        <dbReference type="ARBA" id="ARBA00023136"/>
    </source>
</evidence>
<keyword evidence="20" id="KW-1185">Reference proteome</keyword>
<feature type="transmembrane region" description="Helical" evidence="17">
    <location>
        <begin position="139"/>
        <end position="163"/>
    </location>
</feature>
<evidence type="ECO:0000313" key="19">
    <source>
        <dbReference type="EMBL" id="QED23116.1"/>
    </source>
</evidence>
<evidence type="ECO:0000256" key="11">
    <source>
        <dbReference type="ARBA" id="ARBA00023125"/>
    </source>
</evidence>
<feature type="transmembrane region" description="Helical" evidence="17">
    <location>
        <begin position="7"/>
        <end position="31"/>
    </location>
</feature>
<proteinExistence type="inferred from homology"/>
<dbReference type="Pfam" id="PF09397">
    <property type="entry name" value="FtsK_gamma"/>
    <property type="match status" value="1"/>
</dbReference>
<evidence type="ECO:0000256" key="10">
    <source>
        <dbReference type="ARBA" id="ARBA00022989"/>
    </source>
</evidence>
<dbReference type="EMBL" id="CP029077">
    <property type="protein sequence ID" value="QED23116.1"/>
    <property type="molecule type" value="Genomic_DNA"/>
</dbReference>
<dbReference type="PANTHER" id="PTHR22683:SF41">
    <property type="entry name" value="DNA TRANSLOCASE FTSK"/>
    <property type="match status" value="1"/>
</dbReference>
<reference evidence="19 20" key="1">
    <citation type="journal article" date="2019" name="ISME J.">
        <title>Deianiraea, an extracellular bacterium associated with the ciliate Paramecium, suggests an alternative scenario for the evolution of Rickettsiales.</title>
        <authorList>
            <person name="Castelli M."/>
            <person name="Sabaneyeva E."/>
            <person name="Lanzoni O."/>
            <person name="Lebedeva N."/>
            <person name="Floriano A.M."/>
            <person name="Gaiarsa S."/>
            <person name="Benken K."/>
            <person name="Modeo L."/>
            <person name="Bandi C."/>
            <person name="Potekhin A."/>
            <person name="Sassera D."/>
            <person name="Petroni G."/>
        </authorList>
    </citation>
    <scope>NUCLEOTIDE SEQUENCE [LARGE SCALE GENOMIC DNA]</scope>
    <source>
        <strain evidence="19">CyL4-1</strain>
    </source>
</reference>
<keyword evidence="7 16" id="KW-0547">Nucleotide-binding</keyword>
<evidence type="ECO:0000256" key="9">
    <source>
        <dbReference type="ARBA" id="ARBA00022840"/>
    </source>
</evidence>
<dbReference type="GO" id="GO:0005886">
    <property type="term" value="C:plasma membrane"/>
    <property type="evidence" value="ECO:0007669"/>
    <property type="project" value="UniProtKB-SubCell"/>
</dbReference>
<keyword evidence="4" id="KW-1003">Cell membrane</keyword>
<dbReference type="SMART" id="SM00843">
    <property type="entry name" value="Ftsk_gamma"/>
    <property type="match status" value="1"/>
</dbReference>
<evidence type="ECO:0000313" key="20">
    <source>
        <dbReference type="Proteomes" id="UP000321934"/>
    </source>
</evidence>
<keyword evidence="6 17" id="KW-0812">Transmembrane</keyword>
<evidence type="ECO:0000256" key="6">
    <source>
        <dbReference type="ARBA" id="ARBA00022692"/>
    </source>
</evidence>
<dbReference type="SUPFAM" id="SSF46785">
    <property type="entry name" value="Winged helix' DNA-binding domain"/>
    <property type="match status" value="1"/>
</dbReference>
<comment type="similarity">
    <text evidence="2">Belongs to the FtsK/SpoIIIE/SftA family.</text>
</comment>
<dbReference type="PROSITE" id="PS50901">
    <property type="entry name" value="FTSK"/>
    <property type="match status" value="1"/>
</dbReference>
<feature type="transmembrane region" description="Helical" evidence="17">
    <location>
        <begin position="89"/>
        <end position="113"/>
    </location>
</feature>
<dbReference type="InterPro" id="IPR018541">
    <property type="entry name" value="Ftsk_gamma"/>
</dbReference>
<evidence type="ECO:0000259" key="18">
    <source>
        <dbReference type="PROSITE" id="PS50901"/>
    </source>
</evidence>
<dbReference type="SUPFAM" id="SSF52540">
    <property type="entry name" value="P-loop containing nucleoside triphosphate hydrolases"/>
    <property type="match status" value="1"/>
</dbReference>
<feature type="binding site" evidence="16">
    <location>
        <begin position="443"/>
        <end position="450"/>
    </location>
    <ligand>
        <name>ATP</name>
        <dbReference type="ChEBI" id="CHEBI:30616"/>
    </ligand>
</feature>
<dbReference type="PANTHER" id="PTHR22683">
    <property type="entry name" value="SPORULATION PROTEIN RELATED"/>
    <property type="match status" value="1"/>
</dbReference>
<keyword evidence="11" id="KW-0238">DNA-binding</keyword>
<feature type="domain" description="FtsK" evidence="18">
    <location>
        <begin position="426"/>
        <end position="645"/>
    </location>
</feature>
<dbReference type="InterPro" id="IPR041027">
    <property type="entry name" value="FtsK_alpha"/>
</dbReference>
<dbReference type="PROSITE" id="PS51257">
    <property type="entry name" value="PROKAR_LIPOPROTEIN"/>
    <property type="match status" value="1"/>
</dbReference>
<keyword evidence="5" id="KW-0132">Cell division</keyword>
<feature type="transmembrane region" description="Helical" evidence="17">
    <location>
        <begin position="62"/>
        <end position="82"/>
    </location>
</feature>
<comment type="function">
    <text evidence="14">Essential cell division protein that coordinates cell division and chromosome segregation. The N-terminus is involved in assembly of the cell-division machinery. The C-terminus functions as a DNA motor that moves dsDNA in an ATP-dependent manner towards the dif recombination site, which is located within the replication terminus region. Translocation stops specifically at Xer-dif sites, where FtsK interacts with the Xer recombinase, allowing activation of chromosome unlinking by recombination. FtsK orienting polar sequences (KOPS) guide the direction of DNA translocation. FtsK can remove proteins from DNA as it translocates, but translocation stops specifically at XerCD-dif site, thereby preventing removal of XerC and XerD from dif.</text>
</comment>
<dbReference type="Gene3D" id="3.40.50.300">
    <property type="entry name" value="P-loop containing nucleotide triphosphate hydrolases"/>
    <property type="match status" value="1"/>
</dbReference>
<dbReference type="Pfam" id="PF13491">
    <property type="entry name" value="FtsK_4TM"/>
    <property type="match status" value="1"/>
</dbReference>
<dbReference type="Pfam" id="PF01580">
    <property type="entry name" value="FtsK_SpoIIIE"/>
    <property type="match status" value="1"/>
</dbReference>
<keyword evidence="12 17" id="KW-0472">Membrane</keyword>
<dbReference type="CDD" id="cd01127">
    <property type="entry name" value="TrwB_TraG_TraD_VirD4"/>
    <property type="match status" value="1"/>
</dbReference>
<evidence type="ECO:0000256" key="8">
    <source>
        <dbReference type="ARBA" id="ARBA00022829"/>
    </source>
</evidence>
<dbReference type="Gene3D" id="1.10.10.10">
    <property type="entry name" value="Winged helix-like DNA-binding domain superfamily/Winged helix DNA-binding domain"/>
    <property type="match status" value="1"/>
</dbReference>
<evidence type="ECO:0000256" key="4">
    <source>
        <dbReference type="ARBA" id="ARBA00022475"/>
    </source>
</evidence>
<dbReference type="InterPro" id="IPR002543">
    <property type="entry name" value="FtsK_dom"/>
</dbReference>
<keyword evidence="10 17" id="KW-1133">Transmembrane helix</keyword>
<keyword evidence="9 16" id="KW-0067">ATP-binding</keyword>
<dbReference type="GO" id="GO:0005524">
    <property type="term" value="F:ATP binding"/>
    <property type="evidence" value="ECO:0007669"/>
    <property type="project" value="UniProtKB-UniRule"/>
</dbReference>
<comment type="subcellular location">
    <subcellularLocation>
        <location evidence="1">Cell membrane</location>
        <topology evidence="1">Multi-pass membrane protein</topology>
    </subcellularLocation>
</comment>
<evidence type="ECO:0000256" key="16">
    <source>
        <dbReference type="PROSITE-ProRule" id="PRU00289"/>
    </source>
</evidence>
<dbReference type="AlphaFoldDB" id="A0A5B8XDM4"/>
<dbReference type="InterPro" id="IPR027417">
    <property type="entry name" value="P-loop_NTPase"/>
</dbReference>
<evidence type="ECO:0000256" key="3">
    <source>
        <dbReference type="ARBA" id="ARBA00020887"/>
    </source>
</evidence>
<evidence type="ECO:0000256" key="15">
    <source>
        <dbReference type="ARBA" id="ARBA00025923"/>
    </source>
</evidence>
<name>A0A5B8XDM4_9RICK</name>
<keyword evidence="13" id="KW-0131">Cell cycle</keyword>
<dbReference type="GO" id="GO:0007059">
    <property type="term" value="P:chromosome segregation"/>
    <property type="evidence" value="ECO:0007669"/>
    <property type="project" value="UniProtKB-KW"/>
</dbReference>
<dbReference type="GO" id="GO:0051301">
    <property type="term" value="P:cell division"/>
    <property type="evidence" value="ECO:0007669"/>
    <property type="project" value="UniProtKB-KW"/>
</dbReference>
<dbReference type="OrthoDB" id="9807790at2"/>
<evidence type="ECO:0000256" key="5">
    <source>
        <dbReference type="ARBA" id="ARBA00022618"/>
    </source>
</evidence>
<evidence type="ECO:0000256" key="2">
    <source>
        <dbReference type="ARBA" id="ARBA00006474"/>
    </source>
</evidence>
<dbReference type="InterPro" id="IPR036388">
    <property type="entry name" value="WH-like_DNA-bd_sf"/>
</dbReference>
<evidence type="ECO:0000256" key="7">
    <source>
        <dbReference type="ARBA" id="ARBA00022741"/>
    </source>
</evidence>
<comment type="subunit">
    <text evidence="15">Homohexamer. Forms a ring that surrounds DNA.</text>
</comment>
<evidence type="ECO:0000256" key="13">
    <source>
        <dbReference type="ARBA" id="ARBA00023306"/>
    </source>
</evidence>
<dbReference type="Pfam" id="PF17854">
    <property type="entry name" value="FtsK_alpha"/>
    <property type="match status" value="1"/>
</dbReference>
<dbReference type="InterPro" id="IPR025199">
    <property type="entry name" value="FtsK_4TM"/>
</dbReference>
<evidence type="ECO:0000256" key="14">
    <source>
        <dbReference type="ARBA" id="ARBA00024784"/>
    </source>
</evidence>
<accession>A0A5B8XDM4</accession>
<dbReference type="GO" id="GO:0003677">
    <property type="term" value="F:DNA binding"/>
    <property type="evidence" value="ECO:0007669"/>
    <property type="project" value="UniProtKB-KW"/>
</dbReference>
<dbReference type="InterPro" id="IPR050206">
    <property type="entry name" value="FtsK/SpoIIIE/SftA"/>
</dbReference>
<dbReference type="InterPro" id="IPR036390">
    <property type="entry name" value="WH_DNA-bd_sf"/>
</dbReference>
<gene>
    <name evidence="19" type="ORF">Deia_00309</name>
</gene>
<dbReference type="Gene3D" id="3.30.980.40">
    <property type="match status" value="1"/>
</dbReference>
<feature type="transmembrane region" description="Helical" evidence="17">
    <location>
        <begin position="175"/>
        <end position="194"/>
    </location>
</feature>
<evidence type="ECO:0000256" key="17">
    <source>
        <dbReference type="SAM" id="Phobius"/>
    </source>
</evidence>
<keyword evidence="8" id="KW-0159">Chromosome partition</keyword>
<dbReference type="Proteomes" id="UP000321934">
    <property type="component" value="Chromosome"/>
</dbReference>
<organism evidence="19 20">
    <name type="scientific">Candidatus Deianiraea vastatrix</name>
    <dbReference type="NCBI Taxonomy" id="2163644"/>
    <lineage>
        <taxon>Bacteria</taxon>
        <taxon>Pseudomonadati</taxon>
        <taxon>Pseudomonadota</taxon>
        <taxon>Alphaproteobacteria</taxon>
        <taxon>Rickettsiales</taxon>
        <taxon>Candidatus Deianiraeaceae</taxon>
        <taxon>Candidatus Deianiraea</taxon>
    </lineage>
</organism>